<feature type="compositionally biased region" description="Basic and acidic residues" evidence="2">
    <location>
        <begin position="428"/>
        <end position="437"/>
    </location>
</feature>
<feature type="compositionally biased region" description="Gly residues" evidence="2">
    <location>
        <begin position="335"/>
        <end position="348"/>
    </location>
</feature>
<keyword evidence="4" id="KW-1185">Reference proteome</keyword>
<dbReference type="Proteomes" id="UP000664859">
    <property type="component" value="Unassembled WGS sequence"/>
</dbReference>
<feature type="compositionally biased region" description="Low complexity" evidence="2">
    <location>
        <begin position="269"/>
        <end position="287"/>
    </location>
</feature>
<dbReference type="PANTHER" id="PTHR43941">
    <property type="entry name" value="STRUCTURAL MAINTENANCE OF CHROMOSOMES PROTEIN 2"/>
    <property type="match status" value="1"/>
</dbReference>
<comment type="caution">
    <text evidence="3">The sequence shown here is derived from an EMBL/GenBank/DDBJ whole genome shotgun (WGS) entry which is preliminary data.</text>
</comment>
<feature type="compositionally biased region" description="Basic and acidic residues" evidence="2">
    <location>
        <begin position="487"/>
        <end position="503"/>
    </location>
</feature>
<feature type="compositionally biased region" description="Low complexity" evidence="2">
    <location>
        <begin position="349"/>
        <end position="361"/>
    </location>
</feature>
<dbReference type="EMBL" id="JAFCMP010000002">
    <property type="protein sequence ID" value="KAG5192775.1"/>
    <property type="molecule type" value="Genomic_DNA"/>
</dbReference>
<feature type="compositionally biased region" description="Gly residues" evidence="2">
    <location>
        <begin position="450"/>
        <end position="463"/>
    </location>
</feature>
<accession>A0A836CN87</accession>
<feature type="coiled-coil region" evidence="1">
    <location>
        <begin position="101"/>
        <end position="170"/>
    </location>
</feature>
<feature type="compositionally biased region" description="Gly residues" evidence="2">
    <location>
        <begin position="296"/>
        <end position="310"/>
    </location>
</feature>
<name>A0A836CN87_9STRA</name>
<evidence type="ECO:0000256" key="2">
    <source>
        <dbReference type="SAM" id="MobiDB-lite"/>
    </source>
</evidence>
<feature type="compositionally biased region" description="Gly residues" evidence="2">
    <location>
        <begin position="386"/>
        <end position="396"/>
    </location>
</feature>
<evidence type="ECO:0000256" key="1">
    <source>
        <dbReference type="SAM" id="Coils"/>
    </source>
</evidence>
<gene>
    <name evidence="3" type="ORF">JKP88DRAFT_292367</name>
</gene>
<evidence type="ECO:0000313" key="4">
    <source>
        <dbReference type="Proteomes" id="UP000664859"/>
    </source>
</evidence>
<organism evidence="3 4">
    <name type="scientific">Tribonema minus</name>
    <dbReference type="NCBI Taxonomy" id="303371"/>
    <lineage>
        <taxon>Eukaryota</taxon>
        <taxon>Sar</taxon>
        <taxon>Stramenopiles</taxon>
        <taxon>Ochrophyta</taxon>
        <taxon>PX clade</taxon>
        <taxon>Xanthophyceae</taxon>
        <taxon>Tribonematales</taxon>
        <taxon>Tribonemataceae</taxon>
        <taxon>Tribonema</taxon>
    </lineage>
</organism>
<sequence length="783" mass="81559">MRRIHLLHRRQEKAEAAEQAAALRGDVTRRARELEHARQVRDITREEEYVSQRQAYERALADRCVNFKYKNFNIDDVELEHARQVRDITREEEHVSQRQAYERALADRGEVTAKLERAQEQRRALEKSLSSAEQDALRAEARRREAEGLASTVESRLEQLSAQLRQCRAKDADARIAAAELAKTHSEQVLALATRLEQLDAAALKHRDGAERARREARELQEAQARSEEFLKSVLAVNDALLPPSARGAAAAAAAISIPGVTYSRSAQHGSAQPPAAHGPSAAAAPATRLSRGRQSKGGGGAEGAGGGGSPRYEQTNGGLAPAAAPAARSQQPGSSGGGSGGGGGGGDSSAQAPLSSAAAHGGHGGTLDSYGPRPDARGYFDAAAGRGGGGGGAQRGGSAADARTAAAAAAAAQRGGGQGGASPRARVRTESSRSSEEVGWSRNATAATLGGGGGGGGSGDESGSGSERSAAAAAAVAQAQQQGLGRHMDTGSERRSAWHDGDAAVEVPTVEVSTAQHGSAAQHASDAQRASAADVDDAEGAWVQPPPSIAERKRRHQWPLDEHCNRCHGPGAAEAALRSSGGSAPQYAFSRALRKRGGAAGQGSAEHVATAQQHVSAAVELLSAEQQSLSRRYQQLVSKGARGDAADAAALRQTVAALQAKGEALRRLELATEELDACKPATRAPVRSPQTERRSAPHAAIPTLLKHDQGGNTMRCYKTKPHAAGVQGESESCDSCQRSAAIARTYPGSSVVDSNCCQCVRSSDLCIMYQQPQQPLRATALE</sequence>
<dbReference type="AlphaFoldDB" id="A0A836CN87"/>
<feature type="region of interest" description="Disordered" evidence="2">
    <location>
        <begin position="265"/>
        <end position="557"/>
    </location>
</feature>
<feature type="compositionally biased region" description="Low complexity" evidence="2">
    <location>
        <begin position="464"/>
        <end position="486"/>
    </location>
</feature>
<protein>
    <submittedName>
        <fullName evidence="3">Uncharacterized protein</fullName>
    </submittedName>
</protein>
<feature type="coiled-coil region" evidence="1">
    <location>
        <begin position="203"/>
        <end position="230"/>
    </location>
</feature>
<feature type="compositionally biased region" description="Low complexity" evidence="2">
    <location>
        <begin position="397"/>
        <end position="414"/>
    </location>
</feature>
<keyword evidence="1" id="KW-0175">Coiled coil</keyword>
<proteinExistence type="predicted"/>
<evidence type="ECO:0000313" key="3">
    <source>
        <dbReference type="EMBL" id="KAG5192775.1"/>
    </source>
</evidence>
<reference evidence="3" key="1">
    <citation type="submission" date="2021-02" db="EMBL/GenBank/DDBJ databases">
        <title>First Annotated Genome of the Yellow-green Alga Tribonema minus.</title>
        <authorList>
            <person name="Mahan K.M."/>
        </authorList>
    </citation>
    <scope>NUCLEOTIDE SEQUENCE</scope>
    <source>
        <strain evidence="3">UTEX B ZZ1240</strain>
    </source>
</reference>
<dbReference type="PANTHER" id="PTHR43941:SF12">
    <property type="entry name" value="CRESTIN"/>
    <property type="match status" value="1"/>
</dbReference>